<dbReference type="InterPro" id="IPR006311">
    <property type="entry name" value="TAT_signal"/>
</dbReference>
<protein>
    <submittedName>
        <fullName evidence="2">Aldo/keto reductase</fullName>
    </submittedName>
</protein>
<dbReference type="Pfam" id="PF00248">
    <property type="entry name" value="Aldo_ket_red"/>
    <property type="match status" value="1"/>
</dbReference>
<feature type="domain" description="NADP-dependent oxidoreductase" evidence="1">
    <location>
        <begin position="76"/>
        <end position="303"/>
    </location>
</feature>
<dbReference type="KEGG" id="mpo:Mpop_4318"/>
<dbReference type="InterPro" id="IPR053135">
    <property type="entry name" value="AKR2_Oxidoreductase"/>
</dbReference>
<reference evidence="2" key="1">
    <citation type="submission" date="2008-04" db="EMBL/GenBank/DDBJ databases">
        <title>Complete sequence of chromosome of Methylobacterium populi BJ001.</title>
        <authorList>
            <consortium name="US DOE Joint Genome Institute"/>
            <person name="Copeland A."/>
            <person name="Lucas S."/>
            <person name="Lapidus A."/>
            <person name="Glavina del Rio T."/>
            <person name="Dalin E."/>
            <person name="Tice H."/>
            <person name="Bruce D."/>
            <person name="Goodwin L."/>
            <person name="Pitluck S."/>
            <person name="Chertkov O."/>
            <person name="Brettin T."/>
            <person name="Detter J.C."/>
            <person name="Han C."/>
            <person name="Kuske C.R."/>
            <person name="Schmutz J."/>
            <person name="Larimer F."/>
            <person name="Land M."/>
            <person name="Hauser L."/>
            <person name="Kyrpides N."/>
            <person name="Mikhailova N."/>
            <person name="Marx C."/>
            <person name="Richardson P."/>
        </authorList>
    </citation>
    <scope>NUCLEOTIDE SEQUENCE [LARGE SCALE GENOMIC DNA]</scope>
    <source>
        <strain evidence="2">BJ001</strain>
    </source>
</reference>
<dbReference type="InterPro" id="IPR036812">
    <property type="entry name" value="NAD(P)_OxRdtase_dom_sf"/>
</dbReference>
<dbReference type="PANTHER" id="PTHR43312:SF1">
    <property type="entry name" value="NADP-DEPENDENT OXIDOREDUCTASE DOMAIN-CONTAINING PROTEIN"/>
    <property type="match status" value="1"/>
</dbReference>
<name>B1ZE33_METPB</name>
<dbReference type="PANTHER" id="PTHR43312">
    <property type="entry name" value="D-THREO-ALDOSE 1-DEHYDROGENASE"/>
    <property type="match status" value="1"/>
</dbReference>
<dbReference type="HOGENOM" id="CLU_064726_0_0_5"/>
<dbReference type="AlphaFoldDB" id="B1ZE33"/>
<proteinExistence type="predicted"/>
<evidence type="ECO:0000313" key="2">
    <source>
        <dbReference type="EMBL" id="ACB82424.1"/>
    </source>
</evidence>
<dbReference type="eggNOG" id="COG0656">
    <property type="taxonomic scope" value="Bacteria"/>
</dbReference>
<accession>B1ZE33</accession>
<dbReference type="PROSITE" id="PS51318">
    <property type="entry name" value="TAT"/>
    <property type="match status" value="1"/>
</dbReference>
<dbReference type="SUPFAM" id="SSF51430">
    <property type="entry name" value="NAD(P)-linked oxidoreductase"/>
    <property type="match status" value="1"/>
</dbReference>
<dbReference type="Proteomes" id="UP000007136">
    <property type="component" value="Chromosome"/>
</dbReference>
<dbReference type="Gene3D" id="3.20.20.100">
    <property type="entry name" value="NADP-dependent oxidoreductase domain"/>
    <property type="match status" value="1"/>
</dbReference>
<evidence type="ECO:0000259" key="1">
    <source>
        <dbReference type="Pfam" id="PF00248"/>
    </source>
</evidence>
<dbReference type="STRING" id="441620.Mpop_4318"/>
<sequence length="317" mass="34613">MPSVLPPALPPVPPLSRRILLQGAAALAGAGLAPTLLRPARAGEALITRPIPSSGERLPAMGIGTSRRYEVALTPEATAPLREAVERFVALGGRVIDTAPSYGTAEDVLGLILQGLREKIFFATKVAARGREASEAETARSFQRLRTDTIDLIAVHNLVDTETNLAVLRALKDKGRIRYLGVTVWRDEQFPDLETVMKREKLDFVQVNYALDSRLAAERVLPLAAERGVAVMVNVPFGRDRLFKAVKDKPLPDFATEFGCRSWAQFFLKYVLANEAVTCPIPGMAKARYVEDNLAAATGRLPDAAERRKMEAFIDAV</sequence>
<evidence type="ECO:0000313" key="3">
    <source>
        <dbReference type="Proteomes" id="UP000007136"/>
    </source>
</evidence>
<dbReference type="CDD" id="cd19095">
    <property type="entry name" value="AKR_PA4992-like"/>
    <property type="match status" value="1"/>
</dbReference>
<dbReference type="InterPro" id="IPR023210">
    <property type="entry name" value="NADP_OxRdtase_dom"/>
</dbReference>
<gene>
    <name evidence="2" type="ordered locus">Mpop_4318</name>
</gene>
<organism evidence="2 3">
    <name type="scientific">Methylorubrum populi (strain ATCC BAA-705 / NCIMB 13946 / BJ001)</name>
    <name type="common">Methylobacterium populi</name>
    <dbReference type="NCBI Taxonomy" id="441620"/>
    <lineage>
        <taxon>Bacteria</taxon>
        <taxon>Pseudomonadati</taxon>
        <taxon>Pseudomonadota</taxon>
        <taxon>Alphaproteobacteria</taxon>
        <taxon>Hyphomicrobiales</taxon>
        <taxon>Methylobacteriaceae</taxon>
        <taxon>Methylorubrum</taxon>
    </lineage>
</organism>
<dbReference type="EMBL" id="CP001029">
    <property type="protein sequence ID" value="ACB82424.1"/>
    <property type="molecule type" value="Genomic_DNA"/>
</dbReference>
<dbReference type="RefSeq" id="WP_012456031.1">
    <property type="nucleotide sequence ID" value="NC_010725.1"/>
</dbReference>